<dbReference type="GO" id="GO:0098542">
    <property type="term" value="P:defense response to other organism"/>
    <property type="evidence" value="ECO:0007669"/>
    <property type="project" value="TreeGrafter"/>
</dbReference>
<dbReference type="Pfam" id="PF23598">
    <property type="entry name" value="LRR_14"/>
    <property type="match status" value="1"/>
</dbReference>
<dbReference type="FunFam" id="1.10.10.10:FF:000322">
    <property type="entry name" value="Probable disease resistance protein At1g63360"/>
    <property type="match status" value="1"/>
</dbReference>
<dbReference type="Gene3D" id="3.40.50.300">
    <property type="entry name" value="P-loop containing nucleotide triphosphate hydrolases"/>
    <property type="match status" value="1"/>
</dbReference>
<evidence type="ECO:0000313" key="9">
    <source>
        <dbReference type="Proteomes" id="UP000030645"/>
    </source>
</evidence>
<evidence type="ECO:0000259" key="7">
    <source>
        <dbReference type="Pfam" id="PF23598"/>
    </source>
</evidence>
<keyword evidence="3" id="KW-0611">Plant defense</keyword>
<dbReference type="InterPro" id="IPR027417">
    <property type="entry name" value="P-loop_NTPase"/>
</dbReference>
<dbReference type="FunFam" id="3.40.50.300:FF:001091">
    <property type="entry name" value="Probable disease resistance protein At1g61300"/>
    <property type="match status" value="1"/>
</dbReference>
<dbReference type="Gene3D" id="3.80.10.10">
    <property type="entry name" value="Ribonuclease Inhibitor"/>
    <property type="match status" value="2"/>
</dbReference>
<dbReference type="OrthoDB" id="1189975at2759"/>
<evidence type="ECO:0000259" key="4">
    <source>
        <dbReference type="Pfam" id="PF00931"/>
    </source>
</evidence>
<dbReference type="PRINTS" id="PR00364">
    <property type="entry name" value="DISEASERSIST"/>
</dbReference>
<dbReference type="SUPFAM" id="SSF52058">
    <property type="entry name" value="L domain-like"/>
    <property type="match status" value="1"/>
</dbReference>
<dbReference type="EMBL" id="KE345101">
    <property type="protein sequence ID" value="EXB93791.1"/>
    <property type="molecule type" value="Genomic_DNA"/>
</dbReference>
<dbReference type="eggNOG" id="KOG4658">
    <property type="taxonomic scope" value="Eukaryota"/>
</dbReference>
<gene>
    <name evidence="8" type="ORF">L484_010933</name>
</gene>
<dbReference type="InterPro" id="IPR036388">
    <property type="entry name" value="WH-like_DNA-bd_sf"/>
</dbReference>
<dbReference type="InterPro" id="IPR002182">
    <property type="entry name" value="NB-ARC"/>
</dbReference>
<dbReference type="Pfam" id="PF00931">
    <property type="entry name" value="NB-ARC"/>
    <property type="match status" value="1"/>
</dbReference>
<dbReference type="InterPro" id="IPR044974">
    <property type="entry name" value="Disease_R_plants"/>
</dbReference>
<dbReference type="Gene3D" id="1.10.8.430">
    <property type="entry name" value="Helical domain of apoptotic protease-activating factors"/>
    <property type="match status" value="1"/>
</dbReference>
<keyword evidence="9" id="KW-1185">Reference proteome</keyword>
<dbReference type="Gene3D" id="1.10.10.10">
    <property type="entry name" value="Winged helix-like DNA-binding domain superfamily/Winged helix DNA-binding domain"/>
    <property type="match status" value="1"/>
</dbReference>
<accession>W9RIN6</accession>
<name>W9RIN6_9ROSA</name>
<dbReference type="Pfam" id="PF23559">
    <property type="entry name" value="WHD_DRP"/>
    <property type="match status" value="1"/>
</dbReference>
<dbReference type="KEGG" id="mnt:21394213"/>
<dbReference type="PANTHER" id="PTHR23155">
    <property type="entry name" value="DISEASE RESISTANCE PROTEIN RP"/>
    <property type="match status" value="1"/>
</dbReference>
<dbReference type="Proteomes" id="UP000030645">
    <property type="component" value="Unassembled WGS sequence"/>
</dbReference>
<organism evidence="8 9">
    <name type="scientific">Morus notabilis</name>
    <dbReference type="NCBI Taxonomy" id="981085"/>
    <lineage>
        <taxon>Eukaryota</taxon>
        <taxon>Viridiplantae</taxon>
        <taxon>Streptophyta</taxon>
        <taxon>Embryophyta</taxon>
        <taxon>Tracheophyta</taxon>
        <taxon>Spermatophyta</taxon>
        <taxon>Magnoliopsida</taxon>
        <taxon>eudicotyledons</taxon>
        <taxon>Gunneridae</taxon>
        <taxon>Pentapetalae</taxon>
        <taxon>rosids</taxon>
        <taxon>fabids</taxon>
        <taxon>Rosales</taxon>
        <taxon>Moraceae</taxon>
        <taxon>Moreae</taxon>
        <taxon>Morus</taxon>
    </lineage>
</organism>
<dbReference type="AlphaFoldDB" id="W9RIN6"/>
<dbReference type="InterPro" id="IPR038005">
    <property type="entry name" value="RX-like_CC"/>
</dbReference>
<evidence type="ECO:0000259" key="5">
    <source>
        <dbReference type="Pfam" id="PF18052"/>
    </source>
</evidence>
<dbReference type="InterPro" id="IPR055414">
    <property type="entry name" value="LRR_R13L4/SHOC2-like"/>
</dbReference>
<evidence type="ECO:0000313" key="8">
    <source>
        <dbReference type="EMBL" id="EXB93791.1"/>
    </source>
</evidence>
<protein>
    <submittedName>
        <fullName evidence="8">Disease resistance protein RPM1</fullName>
    </submittedName>
</protein>
<feature type="domain" description="Disease resistance R13L4/SHOC-2-like LRR" evidence="7">
    <location>
        <begin position="573"/>
        <end position="888"/>
    </location>
</feature>
<dbReference type="InterPro" id="IPR032675">
    <property type="entry name" value="LRR_dom_sf"/>
</dbReference>
<dbReference type="GO" id="GO:0043531">
    <property type="term" value="F:ADP binding"/>
    <property type="evidence" value="ECO:0007669"/>
    <property type="project" value="InterPro"/>
</dbReference>
<keyword evidence="1" id="KW-0677">Repeat</keyword>
<sequence>MAESAVKFLLEKLSFLLEGEVKLLTGFREEVVSLKAELESMKAFLRVADAVEDEDEEIKVWVKQVRDASFDAEDILDAYFYRFAEQHQKRHGFYGRLFKIAHTIKTLKSRYRIASELRSIKSRVSDISSRHERYRYKSNILPEEGSSSSTGRQSALYELRRDEALLLEEWQLVGIEKPKQELVSWLLKDEVSNVQVVAVVGMGGLGKTTLVNQVYRYDKVKQRFQHRAWITVSQSFDIRKLLVKIIEQLLRGIAQPIPNETYSKDILSLKQDIICFLGDKKYLIVLDDLWSVGSWDNLKNAFPQNNHGSRLMVTSRIVEVASATSTDHFGGYTFPLKRLSSEESWNLFCARTFHGKSCPHHLEDISQDILKRCMGLPLAIVAVSGVLATKDTNKISEWQIFRRSFEAGFDNNDKLKNVKKILSLSFSDLPYLLKSCFLYLSMFPEDWRFKKFFIIRLWIAEGFIREMKDMTLEEVGELYFNELCNRSLIQTAVDDIDENFKYFVLHDLVREIVLQKSKDQNFATIISEQNPVLQEPARHLSVSTTLENFRGGHNFSRVRTLLLFGKNCSISSISFSELFSKYGRLKLLKVLDCQGLPLDTFPECITKLYNLRYLSLSGTKVASLPRTIGWLRNLEMLNLENTLVEELPAEILQLHRLFLVRALLYINDIGSAFIKYKGVRVPKDIGNLNFLQDLGVIRASEGGLELMRSLGNLKQLRTLGIQQLEAEHGAALCSSIEKLSYLRELIMEAREEAEILEVQNISSPPQCLQRLLMCGRLEMLPQWVPRLSSLVLLLLRWSKLRLDPLQSLQALPNLQMLIFQKAYDGEELCVKAGGFQNLKRLAFYCSSGLRKVTVEQGAMPKLQELWLEDCTLLEEVPSGVEFLACLNTLAIINMGDQLLSKLDRSSQDSDFSRVKHVPKVYIGSRDADGLHTTKLS</sequence>
<feature type="domain" description="NB-ARC" evidence="4">
    <location>
        <begin position="176"/>
        <end position="357"/>
    </location>
</feature>
<dbReference type="CDD" id="cd14798">
    <property type="entry name" value="RX-CC_like"/>
    <property type="match status" value="1"/>
</dbReference>
<feature type="domain" description="Disease resistance N-terminal" evidence="5">
    <location>
        <begin position="5"/>
        <end position="90"/>
    </location>
</feature>
<evidence type="ECO:0000256" key="1">
    <source>
        <dbReference type="ARBA" id="ARBA00022737"/>
    </source>
</evidence>
<evidence type="ECO:0000256" key="3">
    <source>
        <dbReference type="ARBA" id="ARBA00022821"/>
    </source>
</evidence>
<dbReference type="Gene3D" id="1.20.5.4130">
    <property type="match status" value="1"/>
</dbReference>
<dbReference type="PANTHER" id="PTHR23155:SF1205">
    <property type="entry name" value="DISEASE RESISTANCE PROTEIN RPM1"/>
    <property type="match status" value="1"/>
</dbReference>
<evidence type="ECO:0000259" key="6">
    <source>
        <dbReference type="Pfam" id="PF23559"/>
    </source>
</evidence>
<evidence type="ECO:0000256" key="2">
    <source>
        <dbReference type="ARBA" id="ARBA00022741"/>
    </source>
</evidence>
<dbReference type="InterPro" id="IPR041118">
    <property type="entry name" value="Rx_N"/>
</dbReference>
<dbReference type="InterPro" id="IPR042197">
    <property type="entry name" value="Apaf_helical"/>
</dbReference>
<feature type="domain" description="Disease resistance protein winged helix" evidence="6">
    <location>
        <begin position="442"/>
        <end position="513"/>
    </location>
</feature>
<dbReference type="Pfam" id="PF18052">
    <property type="entry name" value="Rx_N"/>
    <property type="match status" value="1"/>
</dbReference>
<keyword evidence="2" id="KW-0547">Nucleotide-binding</keyword>
<reference evidence="9" key="1">
    <citation type="submission" date="2013-01" db="EMBL/GenBank/DDBJ databases">
        <title>Draft Genome Sequence of a Mulberry Tree, Morus notabilis C.K. Schneid.</title>
        <authorList>
            <person name="He N."/>
            <person name="Zhao S."/>
        </authorList>
    </citation>
    <scope>NUCLEOTIDE SEQUENCE</scope>
</reference>
<dbReference type="SUPFAM" id="SSF52540">
    <property type="entry name" value="P-loop containing nucleoside triphosphate hydrolases"/>
    <property type="match status" value="1"/>
</dbReference>
<dbReference type="InterPro" id="IPR058922">
    <property type="entry name" value="WHD_DRP"/>
</dbReference>
<proteinExistence type="predicted"/>